<comment type="cofactor">
    <cofactor evidence="1">
        <name>Mn(2+)</name>
        <dbReference type="ChEBI" id="CHEBI:29035"/>
    </cofactor>
</comment>
<dbReference type="AlphaFoldDB" id="A0A4R2PAQ8"/>
<dbReference type="Gene3D" id="3.90.230.10">
    <property type="entry name" value="Creatinase/methionine aminopeptidase superfamily"/>
    <property type="match status" value="1"/>
</dbReference>
<dbReference type="EMBL" id="SLXK01000001">
    <property type="protein sequence ID" value="TCP32072.1"/>
    <property type="molecule type" value="Genomic_DNA"/>
</dbReference>
<organism evidence="7 8">
    <name type="scientific">Scopulibacillus darangshiensis</name>
    <dbReference type="NCBI Taxonomy" id="442528"/>
    <lineage>
        <taxon>Bacteria</taxon>
        <taxon>Bacillati</taxon>
        <taxon>Bacillota</taxon>
        <taxon>Bacilli</taxon>
        <taxon>Bacillales</taxon>
        <taxon>Sporolactobacillaceae</taxon>
        <taxon>Scopulibacillus</taxon>
    </lineage>
</organism>
<dbReference type="SUPFAM" id="SSF53092">
    <property type="entry name" value="Creatinase/prolidase N-terminal domain"/>
    <property type="match status" value="1"/>
</dbReference>
<dbReference type="InterPro" id="IPR036005">
    <property type="entry name" value="Creatinase/aminopeptidase-like"/>
</dbReference>
<dbReference type="Proteomes" id="UP000295416">
    <property type="component" value="Unassembled WGS sequence"/>
</dbReference>
<evidence type="ECO:0000259" key="6">
    <source>
        <dbReference type="Pfam" id="PF01321"/>
    </source>
</evidence>
<dbReference type="PRINTS" id="PR00599">
    <property type="entry name" value="MAPEPTIDASE"/>
</dbReference>
<dbReference type="InterPro" id="IPR000587">
    <property type="entry name" value="Creatinase_N"/>
</dbReference>
<evidence type="ECO:0000256" key="2">
    <source>
        <dbReference type="ARBA" id="ARBA00008766"/>
    </source>
</evidence>
<evidence type="ECO:0000259" key="5">
    <source>
        <dbReference type="Pfam" id="PF00557"/>
    </source>
</evidence>
<dbReference type="InterPro" id="IPR050659">
    <property type="entry name" value="Peptidase_M24B"/>
</dbReference>
<reference evidence="7 8" key="1">
    <citation type="submission" date="2019-03" db="EMBL/GenBank/DDBJ databases">
        <title>Genomic Encyclopedia of Type Strains, Phase IV (KMG-IV): sequencing the most valuable type-strain genomes for metagenomic binning, comparative biology and taxonomic classification.</title>
        <authorList>
            <person name="Goeker M."/>
        </authorList>
    </citation>
    <scope>NUCLEOTIDE SEQUENCE [LARGE SCALE GENOMIC DNA]</scope>
    <source>
        <strain evidence="7 8">DSM 19377</strain>
    </source>
</reference>
<dbReference type="GO" id="GO:0008235">
    <property type="term" value="F:metalloexopeptidase activity"/>
    <property type="evidence" value="ECO:0007669"/>
    <property type="project" value="UniProtKB-ARBA"/>
</dbReference>
<dbReference type="RefSeq" id="WP_132742591.1">
    <property type="nucleotide sequence ID" value="NZ_SLXK01000001.1"/>
</dbReference>
<feature type="domain" description="Creatinase N-terminal" evidence="6">
    <location>
        <begin position="4"/>
        <end position="139"/>
    </location>
</feature>
<name>A0A4R2PAQ8_9BACL</name>
<dbReference type="InterPro" id="IPR000994">
    <property type="entry name" value="Pept_M24"/>
</dbReference>
<sequence length="366" mass="40973">MTERIGHVEKWLQTNNLAFAFISEPKNVFYFTKFMCEPHERLLGLFIFPEVEPFLVCPKMEAGQAKAAGWCHEIIGYQDHEDPWELIHRVMKDKEFSGKQKAAIESATLPYQKALSLQKFNDRLMFEPIDAFLGSLRTIKDEQELTTLKKAAELADYAVSVGVNAIKKGRTEQAIIAEIEYELTKRGYPEMAFDTMVLAGENSAAPHGNPGKRQIKEGDFVLFDLGVVVDGYCSDITRTVCYKHASDEQAEIYDTVLQAETEAIKASRAGLRIGDLDRIARNIITDKGYGDYFPHRLGHGLGLGAHEAPSMSENNDDVLKTGMVYTIEPGIYVPDVGGVRIEDDVYLSEQGPVTLTNYPKTLQIIP</sequence>
<evidence type="ECO:0000256" key="1">
    <source>
        <dbReference type="ARBA" id="ARBA00001936"/>
    </source>
</evidence>
<feature type="domain" description="Peptidase M24" evidence="5">
    <location>
        <begin position="148"/>
        <end position="348"/>
    </location>
</feature>
<dbReference type="InterPro" id="IPR029149">
    <property type="entry name" value="Creatin/AminoP/Spt16_N"/>
</dbReference>
<keyword evidence="8" id="KW-1185">Reference proteome</keyword>
<keyword evidence="7" id="KW-0645">Protease</keyword>
<dbReference type="GO" id="GO:0004177">
    <property type="term" value="F:aminopeptidase activity"/>
    <property type="evidence" value="ECO:0007669"/>
    <property type="project" value="UniProtKB-KW"/>
</dbReference>
<dbReference type="OrthoDB" id="9806388at2"/>
<dbReference type="SUPFAM" id="SSF55920">
    <property type="entry name" value="Creatinase/aminopeptidase"/>
    <property type="match status" value="1"/>
</dbReference>
<comment type="similarity">
    <text evidence="2">Belongs to the peptidase M24B family.</text>
</comment>
<dbReference type="FunFam" id="3.90.230.10:FF:000014">
    <property type="entry name" value="Aminopeptidase P family protein"/>
    <property type="match status" value="1"/>
</dbReference>
<keyword evidence="4" id="KW-0464">Manganese</keyword>
<dbReference type="PANTHER" id="PTHR46112">
    <property type="entry name" value="AMINOPEPTIDASE"/>
    <property type="match status" value="1"/>
</dbReference>
<comment type="caution">
    <text evidence="7">The sequence shown here is derived from an EMBL/GenBank/DDBJ whole genome shotgun (WGS) entry which is preliminary data.</text>
</comment>
<keyword evidence="7" id="KW-0031">Aminopeptidase</keyword>
<dbReference type="PANTHER" id="PTHR46112:SF10">
    <property type="entry name" value="DIPEPTIDASE YKVY-RELATED"/>
    <property type="match status" value="1"/>
</dbReference>
<dbReference type="Pfam" id="PF00557">
    <property type="entry name" value="Peptidase_M24"/>
    <property type="match status" value="1"/>
</dbReference>
<proteinExistence type="inferred from homology"/>
<accession>A0A4R2PAQ8</accession>
<dbReference type="CDD" id="cd01092">
    <property type="entry name" value="APP-like"/>
    <property type="match status" value="1"/>
</dbReference>
<evidence type="ECO:0000256" key="4">
    <source>
        <dbReference type="ARBA" id="ARBA00023211"/>
    </source>
</evidence>
<keyword evidence="3" id="KW-0378">Hydrolase</keyword>
<dbReference type="InterPro" id="IPR001714">
    <property type="entry name" value="Pept_M24_MAP"/>
</dbReference>
<dbReference type="Pfam" id="PF01321">
    <property type="entry name" value="Creatinase_N"/>
    <property type="match status" value="1"/>
</dbReference>
<evidence type="ECO:0000313" key="7">
    <source>
        <dbReference type="EMBL" id="TCP32072.1"/>
    </source>
</evidence>
<evidence type="ECO:0000256" key="3">
    <source>
        <dbReference type="ARBA" id="ARBA00022801"/>
    </source>
</evidence>
<dbReference type="Gene3D" id="3.40.350.10">
    <property type="entry name" value="Creatinase/prolidase N-terminal domain"/>
    <property type="match status" value="1"/>
</dbReference>
<evidence type="ECO:0000313" key="8">
    <source>
        <dbReference type="Proteomes" id="UP000295416"/>
    </source>
</evidence>
<gene>
    <name evidence="7" type="ORF">EV207_10145</name>
</gene>
<protein>
    <submittedName>
        <fullName evidence="7">Xaa-Pro aminopeptidase</fullName>
    </submittedName>
</protein>